<dbReference type="EMBL" id="AZAC01000002">
    <property type="protein sequence ID" value="KIX15707.1"/>
    <property type="molecule type" value="Genomic_DNA"/>
</dbReference>
<reference evidence="2 3" key="1">
    <citation type="submission" date="2013-11" db="EMBL/GenBank/DDBJ databases">
        <title>Metagenomic analysis of a methanogenic consortium involved in long chain n-alkane degradation.</title>
        <authorList>
            <person name="Davidova I.A."/>
            <person name="Callaghan A.V."/>
            <person name="Wawrik B."/>
            <person name="Pruitt S."/>
            <person name="Marks C."/>
            <person name="Duncan K.E."/>
            <person name="Suflita J.M."/>
        </authorList>
    </citation>
    <scope>NUCLEOTIDE SEQUENCE [LARGE SCALE GENOMIC DNA]</scope>
    <source>
        <strain evidence="2 3">SPR</strain>
    </source>
</reference>
<keyword evidence="1" id="KW-0472">Membrane</keyword>
<keyword evidence="3" id="KW-1185">Reference proteome</keyword>
<keyword evidence="1" id="KW-1133">Transmembrane helix</keyword>
<evidence type="ECO:0000256" key="1">
    <source>
        <dbReference type="SAM" id="Phobius"/>
    </source>
</evidence>
<dbReference type="STRING" id="1429043.X474_02530"/>
<dbReference type="AlphaFoldDB" id="A0A0D2GLX9"/>
<feature type="transmembrane region" description="Helical" evidence="1">
    <location>
        <begin position="41"/>
        <end position="62"/>
    </location>
</feature>
<name>A0A0D2GLX9_9BACT</name>
<keyword evidence="1" id="KW-0812">Transmembrane</keyword>
<proteinExistence type="predicted"/>
<gene>
    <name evidence="2" type="ORF">X474_02530</name>
</gene>
<accession>A0A0D2GLX9</accession>
<protein>
    <submittedName>
        <fullName evidence="2">Uncharacterized protein</fullName>
    </submittedName>
</protein>
<dbReference type="Proteomes" id="UP000032233">
    <property type="component" value="Unassembled WGS sequence"/>
</dbReference>
<evidence type="ECO:0000313" key="2">
    <source>
        <dbReference type="EMBL" id="KIX15707.1"/>
    </source>
</evidence>
<dbReference type="InParanoid" id="A0A0D2GLX9"/>
<evidence type="ECO:0000313" key="3">
    <source>
        <dbReference type="Proteomes" id="UP000032233"/>
    </source>
</evidence>
<organism evidence="2 3">
    <name type="scientific">Dethiosulfatarculus sandiegensis</name>
    <dbReference type="NCBI Taxonomy" id="1429043"/>
    <lineage>
        <taxon>Bacteria</taxon>
        <taxon>Pseudomonadati</taxon>
        <taxon>Thermodesulfobacteriota</taxon>
        <taxon>Desulfarculia</taxon>
        <taxon>Desulfarculales</taxon>
        <taxon>Desulfarculaceae</taxon>
        <taxon>Dethiosulfatarculus</taxon>
    </lineage>
</organism>
<comment type="caution">
    <text evidence="2">The sequence shown here is derived from an EMBL/GenBank/DDBJ whole genome shotgun (WGS) entry which is preliminary data.</text>
</comment>
<sequence length="73" mass="8147">MGGLHLATHLDFGLGSFGMTWRQGRTFLSCRVWFIRISWKIMRMAAMGPGVAGLLWVVGLSLTGQDLALWDHN</sequence>